<organism evidence="2 3">
    <name type="scientific">Clostridium chromiireducens</name>
    <dbReference type="NCBI Taxonomy" id="225345"/>
    <lineage>
        <taxon>Bacteria</taxon>
        <taxon>Bacillati</taxon>
        <taxon>Bacillota</taxon>
        <taxon>Clostridia</taxon>
        <taxon>Eubacteriales</taxon>
        <taxon>Clostridiaceae</taxon>
        <taxon>Clostridium</taxon>
    </lineage>
</organism>
<accession>A0A1V4ILB7</accession>
<evidence type="ECO:0000256" key="1">
    <source>
        <dbReference type="SAM" id="Phobius"/>
    </source>
</evidence>
<dbReference type="STRING" id="225345.CLCHR_30320"/>
<reference evidence="2 3" key="1">
    <citation type="submission" date="2017-03" db="EMBL/GenBank/DDBJ databases">
        <title>Genome sequence of Clostridium chromiireducens DSM 23318.</title>
        <authorList>
            <person name="Poehlein A."/>
            <person name="Daniel R."/>
        </authorList>
    </citation>
    <scope>NUCLEOTIDE SEQUENCE [LARGE SCALE GENOMIC DNA]</scope>
    <source>
        <strain evidence="2 3">DSM 23318</strain>
    </source>
</reference>
<dbReference type="Proteomes" id="UP000191056">
    <property type="component" value="Unassembled WGS sequence"/>
</dbReference>
<dbReference type="OrthoDB" id="1907461at2"/>
<dbReference type="AlphaFoldDB" id="A0A1V4ILB7"/>
<proteinExistence type="predicted"/>
<gene>
    <name evidence="2" type="ORF">CLCHR_30320</name>
</gene>
<keyword evidence="1" id="KW-1133">Transmembrane helix</keyword>
<sequence length="233" mass="26961">MDKLFKMKKGILSCLGIITLFILMGNSNNVPETFVERIFAPIRGDSWRFSYAGLIVIVGLYYCLKNFNEIKENFLISTSFRRIIITIVLMNIFSAAWVHCIQIYKGFSNDLNAIYLDREKTSVELHGDKDKLIVYGTMHIVNCSNNVQKFQIKVKAPFLVKEDISKDYITLTNEFTVPQNKEETLNVNDVIKFDKEGQYSGYSSKAFEYILFNEKGESLFKGKLDQYQMDELN</sequence>
<protein>
    <submittedName>
        <fullName evidence="2">Uncharacterized protein</fullName>
    </submittedName>
</protein>
<comment type="caution">
    <text evidence="2">The sequence shown here is derived from an EMBL/GenBank/DDBJ whole genome shotgun (WGS) entry which is preliminary data.</text>
</comment>
<dbReference type="RefSeq" id="WP_079440652.1">
    <property type="nucleotide sequence ID" value="NZ_MZGT01000041.1"/>
</dbReference>
<feature type="transmembrane region" description="Helical" evidence="1">
    <location>
        <begin position="79"/>
        <end position="98"/>
    </location>
</feature>
<dbReference type="EMBL" id="MZGT01000041">
    <property type="protein sequence ID" value="OPJ60267.1"/>
    <property type="molecule type" value="Genomic_DNA"/>
</dbReference>
<keyword evidence="1" id="KW-0472">Membrane</keyword>
<keyword evidence="1" id="KW-0812">Transmembrane</keyword>
<name>A0A1V4ILB7_9CLOT</name>
<evidence type="ECO:0000313" key="3">
    <source>
        <dbReference type="Proteomes" id="UP000191056"/>
    </source>
</evidence>
<keyword evidence="3" id="KW-1185">Reference proteome</keyword>
<evidence type="ECO:0000313" key="2">
    <source>
        <dbReference type="EMBL" id="OPJ60267.1"/>
    </source>
</evidence>
<feature type="transmembrane region" description="Helical" evidence="1">
    <location>
        <begin position="49"/>
        <end position="67"/>
    </location>
</feature>